<keyword evidence="2" id="KW-0732">Signal</keyword>
<feature type="signal peptide" evidence="2">
    <location>
        <begin position="1"/>
        <end position="19"/>
    </location>
</feature>
<dbReference type="EMBL" id="JAHRIM010075310">
    <property type="protein sequence ID" value="MEQ2274204.1"/>
    <property type="molecule type" value="Genomic_DNA"/>
</dbReference>
<feature type="compositionally biased region" description="Low complexity" evidence="1">
    <location>
        <begin position="267"/>
        <end position="279"/>
    </location>
</feature>
<dbReference type="Proteomes" id="UP001444071">
    <property type="component" value="Unassembled WGS sequence"/>
</dbReference>
<feature type="compositionally biased region" description="Low complexity" evidence="1">
    <location>
        <begin position="445"/>
        <end position="458"/>
    </location>
</feature>
<sequence length="790" mass="85561">MGLSFSLSSFSCFLLLVSAVERLSSLTTSAGGSDEATRRNPTLSVQETPVTATCRNTGESKNSDQSESEFQTAITSMIVDPTEGRISLHGHEFPCKIFSDSLSSCRSEHTAAQLEEARICVQPSVQDCPALESLDGSEVANYSLNETTSDADEVKFFSSDQQQPDDMRSSHTNLSSHASIIDPDQTVSPSDKESFTVASPHSELHQIPGAASEEPPCQLSSKTRYRSAAESPINCARENPCFTSRGLTQPGTGITQAATAGVCGDGSQSSELQTSSTESETLDSNVRSQSGGSDFHKQVLEDKADLNPEAILTLKKTSAVKPLNDSDCPTGSGQFKHQLETSPPKLKALGTQGVSIEQEEPQQKVFRSEIPVPSDTNVALKQFTEFQPITIMSSFLNLNKQLDVNNCPELSRISDRMQNAALHGLSGGTIQTVQHTTEKNSHLGSKSSPVSQEQPQSSITQRTFIELHLSPASGFISPVFKYNKEPTSKPTKDSKSKTYARLASKLSPLSRGAITNGMAKSEGFDSPDSTKKTQFTTANDLKPSQGLLSGETLMVSTSRPNGQTMVKRSLSKDAVLSADYKPFSVQHKIKSFESLANSDKPVAKSSDVHTFAVAYTASLNQRIAGYMDLVNSGDWRDHQKNNSDYLKSGATLSPPLCESAEDEDLKASDGTTPRTPLVLRRKHGRLPTRKVHQLRALSMPDLEKLCTDDLSRTNNAAVNKNDSSIRLTIAPKAKVTDCFSPTAMLSCSDDASSVDTPQRPPETRQPGWSIRRVTPSKLLHLELFNVPAHH</sequence>
<keyword evidence="4" id="KW-1185">Reference proteome</keyword>
<comment type="caution">
    <text evidence="3">The sequence shown here is derived from an EMBL/GenBank/DDBJ whole genome shotgun (WGS) entry which is preliminary data.</text>
</comment>
<evidence type="ECO:0000256" key="2">
    <source>
        <dbReference type="SAM" id="SignalP"/>
    </source>
</evidence>
<feature type="compositionally biased region" description="Polar residues" evidence="1">
    <location>
        <begin position="160"/>
        <end position="178"/>
    </location>
</feature>
<feature type="compositionally biased region" description="Polar residues" evidence="1">
    <location>
        <begin position="283"/>
        <end position="292"/>
    </location>
</feature>
<protein>
    <submittedName>
        <fullName evidence="3">Uncharacterized protein</fullName>
    </submittedName>
</protein>
<name>A0ABV0WXJ4_9TELE</name>
<organism evidence="3 4">
    <name type="scientific">Xenotaenia resolanae</name>
    <dbReference type="NCBI Taxonomy" id="208358"/>
    <lineage>
        <taxon>Eukaryota</taxon>
        <taxon>Metazoa</taxon>
        <taxon>Chordata</taxon>
        <taxon>Craniata</taxon>
        <taxon>Vertebrata</taxon>
        <taxon>Euteleostomi</taxon>
        <taxon>Actinopterygii</taxon>
        <taxon>Neopterygii</taxon>
        <taxon>Teleostei</taxon>
        <taxon>Neoteleostei</taxon>
        <taxon>Acanthomorphata</taxon>
        <taxon>Ovalentaria</taxon>
        <taxon>Atherinomorphae</taxon>
        <taxon>Cyprinodontiformes</taxon>
        <taxon>Goodeidae</taxon>
        <taxon>Xenotaenia</taxon>
    </lineage>
</organism>
<feature type="region of interest" description="Disordered" evidence="1">
    <location>
        <begin position="258"/>
        <end position="293"/>
    </location>
</feature>
<feature type="region of interest" description="Disordered" evidence="1">
    <location>
        <begin position="656"/>
        <end position="676"/>
    </location>
</feature>
<evidence type="ECO:0000313" key="4">
    <source>
        <dbReference type="Proteomes" id="UP001444071"/>
    </source>
</evidence>
<evidence type="ECO:0000313" key="3">
    <source>
        <dbReference type="EMBL" id="MEQ2274204.1"/>
    </source>
</evidence>
<feature type="chain" id="PRO_5046986132" evidence="2">
    <location>
        <begin position="20"/>
        <end position="790"/>
    </location>
</feature>
<reference evidence="3 4" key="1">
    <citation type="submission" date="2021-06" db="EMBL/GenBank/DDBJ databases">
        <authorList>
            <person name="Palmer J.M."/>
        </authorList>
    </citation>
    <scope>NUCLEOTIDE SEQUENCE [LARGE SCALE GENOMIC DNA]</scope>
    <source>
        <strain evidence="3 4">XR_2019</strain>
        <tissue evidence="3">Muscle</tissue>
    </source>
</reference>
<feature type="region of interest" description="Disordered" evidence="1">
    <location>
        <begin position="510"/>
        <end position="548"/>
    </location>
</feature>
<accession>A0ABV0WXJ4</accession>
<feature type="region of interest" description="Disordered" evidence="1">
    <location>
        <begin position="749"/>
        <end position="768"/>
    </location>
</feature>
<feature type="region of interest" description="Disordered" evidence="1">
    <location>
        <begin position="435"/>
        <end position="459"/>
    </location>
</feature>
<gene>
    <name evidence="3" type="ORF">XENORESO_016046</name>
</gene>
<feature type="region of interest" description="Disordered" evidence="1">
    <location>
        <begin position="160"/>
        <end position="231"/>
    </location>
</feature>
<proteinExistence type="predicted"/>
<evidence type="ECO:0000256" key="1">
    <source>
        <dbReference type="SAM" id="MobiDB-lite"/>
    </source>
</evidence>